<feature type="signal peptide" evidence="7">
    <location>
        <begin position="1"/>
        <end position="20"/>
    </location>
</feature>
<dbReference type="RefSeq" id="WP_105329266.1">
    <property type="nucleotide sequence ID" value="NZ_PUHY01000006.1"/>
</dbReference>
<dbReference type="PANTHER" id="PTHR45953">
    <property type="entry name" value="IDURONATE 2-SULFATASE"/>
    <property type="match status" value="1"/>
</dbReference>
<dbReference type="Proteomes" id="UP000238322">
    <property type="component" value="Unassembled WGS sequence"/>
</dbReference>
<name>A0A2S8FUX8_9BACT</name>
<dbReference type="GO" id="GO:0004423">
    <property type="term" value="F:iduronate-2-sulfatase activity"/>
    <property type="evidence" value="ECO:0007669"/>
    <property type="project" value="InterPro"/>
</dbReference>
<evidence type="ECO:0000256" key="6">
    <source>
        <dbReference type="ARBA" id="ARBA00022837"/>
    </source>
</evidence>
<evidence type="ECO:0000256" key="4">
    <source>
        <dbReference type="ARBA" id="ARBA00022729"/>
    </source>
</evidence>
<evidence type="ECO:0000256" key="2">
    <source>
        <dbReference type="ARBA" id="ARBA00008779"/>
    </source>
</evidence>
<dbReference type="Gene3D" id="3.40.720.10">
    <property type="entry name" value="Alkaline Phosphatase, subunit A"/>
    <property type="match status" value="1"/>
</dbReference>
<dbReference type="EMBL" id="PUHY01000006">
    <property type="protein sequence ID" value="PQO35977.1"/>
    <property type="molecule type" value="Genomic_DNA"/>
</dbReference>
<keyword evidence="4 7" id="KW-0732">Signal</keyword>
<dbReference type="SUPFAM" id="SSF53649">
    <property type="entry name" value="Alkaline phosphatase-like"/>
    <property type="match status" value="1"/>
</dbReference>
<evidence type="ECO:0000256" key="7">
    <source>
        <dbReference type="SAM" id="SignalP"/>
    </source>
</evidence>
<dbReference type="PANTHER" id="PTHR45953:SF1">
    <property type="entry name" value="IDURONATE 2-SULFATASE"/>
    <property type="match status" value="1"/>
</dbReference>
<evidence type="ECO:0000259" key="8">
    <source>
        <dbReference type="Pfam" id="PF00884"/>
    </source>
</evidence>
<keyword evidence="6" id="KW-0106">Calcium</keyword>
<comment type="caution">
    <text evidence="9">The sequence shown here is derived from an EMBL/GenBank/DDBJ whole genome shotgun (WGS) entry which is preliminary data.</text>
</comment>
<feature type="chain" id="PRO_5015480282" evidence="7">
    <location>
        <begin position="21"/>
        <end position="460"/>
    </location>
</feature>
<dbReference type="OrthoDB" id="9782218at2"/>
<comment type="cofactor">
    <cofactor evidence="1">
        <name>Ca(2+)</name>
        <dbReference type="ChEBI" id="CHEBI:29108"/>
    </cofactor>
</comment>
<comment type="similarity">
    <text evidence="2">Belongs to the sulfatase family.</text>
</comment>
<evidence type="ECO:0000313" key="9">
    <source>
        <dbReference type="EMBL" id="PQO35977.1"/>
    </source>
</evidence>
<dbReference type="CDD" id="cd16030">
    <property type="entry name" value="iduronate-2-sulfatase"/>
    <property type="match status" value="1"/>
</dbReference>
<reference evidence="9 10" key="1">
    <citation type="submission" date="2018-02" db="EMBL/GenBank/DDBJ databases">
        <title>Comparative genomes isolates from brazilian mangrove.</title>
        <authorList>
            <person name="Araujo J.E."/>
            <person name="Taketani R.G."/>
            <person name="Silva M.C.P."/>
            <person name="Loureco M.V."/>
            <person name="Andreote F.D."/>
        </authorList>
    </citation>
    <scope>NUCLEOTIDE SEQUENCE [LARGE SCALE GENOMIC DNA]</scope>
    <source>
        <strain evidence="9 10">Hex-1 MGV</strain>
    </source>
</reference>
<dbReference type="AlphaFoldDB" id="A0A2S8FUX8"/>
<dbReference type="InterPro" id="IPR000917">
    <property type="entry name" value="Sulfatase_N"/>
</dbReference>
<organism evidence="9 10">
    <name type="scientific">Blastopirellula marina</name>
    <dbReference type="NCBI Taxonomy" id="124"/>
    <lineage>
        <taxon>Bacteria</taxon>
        <taxon>Pseudomonadati</taxon>
        <taxon>Planctomycetota</taxon>
        <taxon>Planctomycetia</taxon>
        <taxon>Pirellulales</taxon>
        <taxon>Pirellulaceae</taxon>
        <taxon>Blastopirellula</taxon>
    </lineage>
</organism>
<gene>
    <name evidence="9" type="ORF">C5Y83_08605</name>
</gene>
<dbReference type="InterPro" id="IPR035874">
    <property type="entry name" value="IDS"/>
</dbReference>
<keyword evidence="3" id="KW-0479">Metal-binding</keyword>
<keyword evidence="5" id="KW-0378">Hydrolase</keyword>
<evidence type="ECO:0000313" key="10">
    <source>
        <dbReference type="Proteomes" id="UP000238322"/>
    </source>
</evidence>
<evidence type="ECO:0000256" key="1">
    <source>
        <dbReference type="ARBA" id="ARBA00001913"/>
    </source>
</evidence>
<evidence type="ECO:0000256" key="3">
    <source>
        <dbReference type="ARBA" id="ARBA00022723"/>
    </source>
</evidence>
<dbReference type="GO" id="GO:0046872">
    <property type="term" value="F:metal ion binding"/>
    <property type="evidence" value="ECO:0007669"/>
    <property type="project" value="UniProtKB-KW"/>
</dbReference>
<protein>
    <submittedName>
        <fullName evidence="9">Iduronate sulfatase</fullName>
    </submittedName>
</protein>
<accession>A0A2S8FUX8</accession>
<dbReference type="InterPro" id="IPR017850">
    <property type="entry name" value="Alkaline_phosphatase_core_sf"/>
</dbReference>
<sequence length="460" mass="51648">MRFSHLALVWVLAVCAVTEAADRPNVLFIAVDDLRPEIGCYGMPHIRSPNIDRLASTGTVFERAYCMVPTCGASRAALMTSIRPHPTRFINHLAWAEKDAPGITTLNTHFKNNGYTTISNGKIFHHPTDSEVGWSQPAWRPKGPTYKLEESLAAAKTTPKKRGPAYESANVEDDFYKDGKLANKAIQDLRRLKKEGNPFFLAVGFFKPHLPFVAPKKYWDLYDPETIHLPETYHRPKNAPDAAIHNSGELRAYAGIPRKGPVSDETARNMIHGYYACVSYTDANIGKLLDELDRLDLANDTIVVLWGDHGWNLGEHTLWCKHSCFETSMHAPLIVKVPGKYAGQKTAALTEFIDIYPSLCELCGLEVPEHCQGESFVPLLKEPTAKGKPFAIGRFGTGDTIRSDNFRYTEYSGKQQDVEAKMLYDHEHDPAEDNNVVNRLKLKEDVQQLSQQLNERKGKK</sequence>
<feature type="domain" description="Sulfatase N-terminal" evidence="8">
    <location>
        <begin position="24"/>
        <end position="364"/>
    </location>
</feature>
<dbReference type="Pfam" id="PF00884">
    <property type="entry name" value="Sulfatase"/>
    <property type="match status" value="1"/>
</dbReference>
<evidence type="ECO:0000256" key="5">
    <source>
        <dbReference type="ARBA" id="ARBA00022801"/>
    </source>
</evidence>
<dbReference type="GO" id="GO:0005737">
    <property type="term" value="C:cytoplasm"/>
    <property type="evidence" value="ECO:0007669"/>
    <property type="project" value="TreeGrafter"/>
</dbReference>
<proteinExistence type="inferred from homology"/>